<accession>A0A1J7GNG4</accession>
<evidence type="ECO:0000313" key="8">
    <source>
        <dbReference type="Proteomes" id="UP000188354"/>
    </source>
</evidence>
<reference evidence="7 8" key="1">
    <citation type="journal article" date="2017" name="Plant Biotechnol. J.">
        <title>A comprehensive draft genome sequence for lupin (Lupinus angustifolius), an emerging health food: insights into plant-microbe interactions and legume evolution.</title>
        <authorList>
            <person name="Hane J.K."/>
            <person name="Ming Y."/>
            <person name="Kamphuis L.G."/>
            <person name="Nelson M.N."/>
            <person name="Garg G."/>
            <person name="Atkins C.A."/>
            <person name="Bayer P.E."/>
            <person name="Bravo A."/>
            <person name="Bringans S."/>
            <person name="Cannon S."/>
            <person name="Edwards D."/>
            <person name="Foley R."/>
            <person name="Gao L.L."/>
            <person name="Harrison M.J."/>
            <person name="Huang W."/>
            <person name="Hurgobin B."/>
            <person name="Li S."/>
            <person name="Liu C.W."/>
            <person name="McGrath A."/>
            <person name="Morahan G."/>
            <person name="Murray J."/>
            <person name="Weller J."/>
            <person name="Jian J."/>
            <person name="Singh K.B."/>
        </authorList>
    </citation>
    <scope>NUCLEOTIDE SEQUENCE [LARGE SCALE GENOMIC DNA]</scope>
    <source>
        <strain evidence="8">cv. Tanjil</strain>
        <tissue evidence="7">Whole plant</tissue>
    </source>
</reference>
<dbReference type="InterPro" id="IPR036291">
    <property type="entry name" value="NAD(P)-bd_dom_sf"/>
</dbReference>
<dbReference type="Proteomes" id="UP000188354">
    <property type="component" value="Chromosome LG11"/>
</dbReference>
<evidence type="ECO:0000256" key="1">
    <source>
        <dbReference type="ARBA" id="ARBA00006484"/>
    </source>
</evidence>
<comment type="similarity">
    <text evidence="1">Belongs to the short-chain dehydrogenases/reductases (SDR) family.</text>
</comment>
<dbReference type="SUPFAM" id="SSF56235">
    <property type="entry name" value="N-terminal nucleophile aminohydrolases (Ntn hydrolases)"/>
    <property type="match status" value="1"/>
</dbReference>
<dbReference type="Pfam" id="PF01112">
    <property type="entry name" value="Asparaginase_2"/>
    <property type="match status" value="1"/>
</dbReference>
<dbReference type="InterPro" id="IPR037464">
    <property type="entry name" value="Taspase1"/>
</dbReference>
<sequence length="674" mass="70876">MAKYAVVTGGNKGIGLSTCKLLASNGVTVVLTARDHKRGLEAVQKLNELGLKDHVVFHHLDVTDPATIPPLVDFITAQFGKLDILVNNAGISSIVVDDVALAASGLEEKGPRGFDWSKILKDDQSAEPAIKTNYYGPKEISEALIPLLQLSDSPRIVNVSATMGGLEFIPDGRAKEVLSDIESLTTEKINDIVNQFLEDYKEGSLKTNGWPTHLSAYTVSKAALNAYTRILAKKYPSFCVNALCPGHVKSDFSHNTGNFTIDEGAECVVRLALLPNGGSSGLFFHRSEGKRFFVAVHVGAGYHSPSNDKPLRSAMNRACLAAASLLSDGSGQCIDAVVAAIRVLEDDPSTNAGRGSNLTEEGSVECDASIMDGKSSAFGAVGAIPGVRNAIQVAALLAKEQKMGSQLLGRIPPIFLVGEGAHKWAKSKGIALPESITDANEWLVTERAKTQWTKYKSMVEAARPKTDNSLEGHPSICQSTAIPDDALEDRVMDTVGVICVDSEGHVASGASSGGIALKVSGRVGLAAMYGSGCWASSKGPFGAPFMAGCCVSGAGEHLMKGFAARECCVSLSLSQSGAASACTKVLHSVAEDASRCGTDSSAGILVVQSDITDEGKSSRLKAVEIVAAYTSLSFGVGYFGSSMERPKVSILRSTKQQSQNTIDQFGARIDLSNG</sequence>
<evidence type="ECO:0000256" key="5">
    <source>
        <dbReference type="PIRSR" id="PIRSR600246-1"/>
    </source>
</evidence>
<dbReference type="Pfam" id="PF00106">
    <property type="entry name" value="adh_short"/>
    <property type="match status" value="1"/>
</dbReference>
<dbReference type="InterPro" id="IPR000246">
    <property type="entry name" value="Peptidase_T2"/>
</dbReference>
<dbReference type="Gene3D" id="3.60.20.30">
    <property type="entry name" value="(Glycosyl)asparaginase"/>
    <property type="match status" value="1"/>
</dbReference>
<protein>
    <submittedName>
        <fullName evidence="7">Uncharacterized protein</fullName>
    </submittedName>
</protein>
<dbReference type="CDD" id="cd04514">
    <property type="entry name" value="Taspase1_like"/>
    <property type="match status" value="1"/>
</dbReference>
<dbReference type="InterPro" id="IPR002347">
    <property type="entry name" value="SDR_fam"/>
</dbReference>
<dbReference type="InterPro" id="IPR029055">
    <property type="entry name" value="Ntn_hydrolases_N"/>
</dbReference>
<comment type="subunit">
    <text evidence="2">Heterotetramer of two alpha and two beta chains arranged as a dimer of alpha/beta heterodimers.</text>
</comment>
<dbReference type="GO" id="GO:0016491">
    <property type="term" value="F:oxidoreductase activity"/>
    <property type="evidence" value="ECO:0007669"/>
    <property type="project" value="UniProtKB-KW"/>
</dbReference>
<dbReference type="Gene3D" id="3.40.50.720">
    <property type="entry name" value="NAD(P)-binding Rossmann-like Domain"/>
    <property type="match status" value="1"/>
</dbReference>
<evidence type="ECO:0000313" key="7">
    <source>
        <dbReference type="EMBL" id="OIW02064.1"/>
    </source>
</evidence>
<evidence type="ECO:0000256" key="4">
    <source>
        <dbReference type="ARBA" id="ARBA00023002"/>
    </source>
</evidence>
<dbReference type="InterPro" id="IPR020904">
    <property type="entry name" value="Sc_DH/Rdtase_CS"/>
</dbReference>
<name>A0A1J7GNG4_LUPAN</name>
<dbReference type="Gramene" id="OIW02064">
    <property type="protein sequence ID" value="OIW02064"/>
    <property type="gene ID" value="TanjilG_21113"/>
</dbReference>
<gene>
    <name evidence="7" type="ORF">TanjilG_21113</name>
</gene>
<proteinExistence type="inferred from homology"/>
<dbReference type="PANTHER" id="PTHR43490:SF123">
    <property type="entry name" value="SHORT CHAIN DEHYDROGENASE"/>
    <property type="match status" value="1"/>
</dbReference>
<feature type="active site" description="Nucleophile" evidence="5">
    <location>
        <position position="494"/>
    </location>
</feature>
<dbReference type="GO" id="GO:0016020">
    <property type="term" value="C:membrane"/>
    <property type="evidence" value="ECO:0007669"/>
    <property type="project" value="TreeGrafter"/>
</dbReference>
<dbReference type="PRINTS" id="PR00080">
    <property type="entry name" value="SDRFAMILY"/>
</dbReference>
<dbReference type="PROSITE" id="PS00061">
    <property type="entry name" value="ADH_SHORT"/>
    <property type="match status" value="1"/>
</dbReference>
<evidence type="ECO:0000256" key="3">
    <source>
        <dbReference type="ARBA" id="ARBA00022857"/>
    </source>
</evidence>
<evidence type="ECO:0000256" key="2">
    <source>
        <dbReference type="ARBA" id="ARBA00011601"/>
    </source>
</evidence>
<dbReference type="PRINTS" id="PR00081">
    <property type="entry name" value="GDHRDH"/>
</dbReference>
<dbReference type="AlphaFoldDB" id="A0A1J7GNG4"/>
<dbReference type="EMBL" id="CM007371">
    <property type="protein sequence ID" value="OIW02064.1"/>
    <property type="molecule type" value="Genomic_DNA"/>
</dbReference>
<organism evidence="7 8">
    <name type="scientific">Lupinus angustifolius</name>
    <name type="common">Narrow-leaved blue lupine</name>
    <dbReference type="NCBI Taxonomy" id="3871"/>
    <lineage>
        <taxon>Eukaryota</taxon>
        <taxon>Viridiplantae</taxon>
        <taxon>Streptophyta</taxon>
        <taxon>Embryophyta</taxon>
        <taxon>Tracheophyta</taxon>
        <taxon>Spermatophyta</taxon>
        <taxon>Magnoliopsida</taxon>
        <taxon>eudicotyledons</taxon>
        <taxon>Gunneridae</taxon>
        <taxon>Pentapetalae</taxon>
        <taxon>rosids</taxon>
        <taxon>fabids</taxon>
        <taxon>Fabales</taxon>
        <taxon>Fabaceae</taxon>
        <taxon>Papilionoideae</taxon>
        <taxon>50 kb inversion clade</taxon>
        <taxon>genistoids sensu lato</taxon>
        <taxon>core genistoids</taxon>
        <taxon>Genisteae</taxon>
        <taxon>Lupinus</taxon>
    </lineage>
</organism>
<dbReference type="STRING" id="3871.A0A1J7GNG4"/>
<dbReference type="FunFam" id="3.60.20.30:FF:000004">
    <property type="entry name" value="Putative threonine aspartase isoform A"/>
    <property type="match status" value="1"/>
</dbReference>
<keyword evidence="8" id="KW-1185">Reference proteome</keyword>
<dbReference type="GO" id="GO:0004298">
    <property type="term" value="F:threonine-type endopeptidase activity"/>
    <property type="evidence" value="ECO:0007669"/>
    <property type="project" value="InterPro"/>
</dbReference>
<keyword evidence="4" id="KW-0560">Oxidoreductase</keyword>
<dbReference type="SUPFAM" id="SSF51735">
    <property type="entry name" value="NAD(P)-binding Rossmann-fold domains"/>
    <property type="match status" value="1"/>
</dbReference>
<evidence type="ECO:0000256" key="6">
    <source>
        <dbReference type="PIRSR" id="PIRSR600246-3"/>
    </source>
</evidence>
<feature type="site" description="Cleavage; by autolysis" evidence="6">
    <location>
        <begin position="493"/>
        <end position="494"/>
    </location>
</feature>
<dbReference type="PANTHER" id="PTHR43490">
    <property type="entry name" value="(+)-NEOMENTHOL DEHYDROGENASE"/>
    <property type="match status" value="1"/>
</dbReference>
<dbReference type="OMA" id="EGHPSIC"/>
<keyword evidence="3" id="KW-0521">NADP</keyword>